<proteinExistence type="predicted"/>
<sequence>MHRGTLWCNYILGIVCLEGRMLGSHLHQVIIGCGWRKHFGHVLFFQDKRLKKYICICPC</sequence>
<protein>
    <submittedName>
        <fullName evidence="1">RCG51693</fullName>
    </submittedName>
</protein>
<name>A6IYX1_RAT</name>
<dbReference type="EMBL" id="CH473972">
    <property type="protein sequence ID" value="EDL92449.1"/>
    <property type="molecule type" value="Genomic_DNA"/>
</dbReference>
<dbReference type="PROSITE" id="PS51257">
    <property type="entry name" value="PROKAR_LIPOPROTEIN"/>
    <property type="match status" value="1"/>
</dbReference>
<evidence type="ECO:0000313" key="2">
    <source>
        <dbReference type="Proteomes" id="UP000234681"/>
    </source>
</evidence>
<gene>
    <name evidence="1" type="ORF">rCG_51693</name>
</gene>
<evidence type="ECO:0000313" key="1">
    <source>
        <dbReference type="EMBL" id="EDL92449.1"/>
    </source>
</evidence>
<organism evidence="1 2">
    <name type="scientific">Rattus norvegicus</name>
    <name type="common">Rat</name>
    <dbReference type="NCBI Taxonomy" id="10116"/>
    <lineage>
        <taxon>Eukaryota</taxon>
        <taxon>Metazoa</taxon>
        <taxon>Chordata</taxon>
        <taxon>Craniata</taxon>
        <taxon>Vertebrata</taxon>
        <taxon>Euteleostomi</taxon>
        <taxon>Mammalia</taxon>
        <taxon>Eutheria</taxon>
        <taxon>Euarchontoglires</taxon>
        <taxon>Glires</taxon>
        <taxon>Rodentia</taxon>
        <taxon>Myomorpha</taxon>
        <taxon>Muroidea</taxon>
        <taxon>Muridae</taxon>
        <taxon>Murinae</taxon>
        <taxon>Rattus</taxon>
    </lineage>
</organism>
<reference evidence="2" key="1">
    <citation type="submission" date="2005-09" db="EMBL/GenBank/DDBJ databases">
        <authorList>
            <person name="Mural R.J."/>
            <person name="Li P.W."/>
            <person name="Adams M.D."/>
            <person name="Amanatides P.G."/>
            <person name="Baden-Tillson H."/>
            <person name="Barnstead M."/>
            <person name="Chin S.H."/>
            <person name="Dew I."/>
            <person name="Evans C.A."/>
            <person name="Ferriera S."/>
            <person name="Flanigan M."/>
            <person name="Fosler C."/>
            <person name="Glodek A."/>
            <person name="Gu Z."/>
            <person name="Holt R.A."/>
            <person name="Jennings D."/>
            <person name="Kraft C.L."/>
            <person name="Lu F."/>
            <person name="Nguyen T."/>
            <person name="Nusskern D.R."/>
            <person name="Pfannkoch C.M."/>
            <person name="Sitter C."/>
            <person name="Sutton G.G."/>
            <person name="Venter J.C."/>
            <person name="Wang Z."/>
            <person name="Woodage T."/>
            <person name="Zheng X.H."/>
            <person name="Zhong F."/>
        </authorList>
    </citation>
    <scope>NUCLEOTIDE SEQUENCE [LARGE SCALE GENOMIC DNA]</scope>
    <source>
        <strain>BN</strain>
        <strain evidence="2">Sprague-Dawley</strain>
    </source>
</reference>
<accession>A6IYX1</accession>
<dbReference type="Proteomes" id="UP000234681">
    <property type="component" value="Chromosome 19"/>
</dbReference>
<dbReference type="AlphaFoldDB" id="A6IYX1"/>